<name>A0A0A9BB40_ARUDO</name>
<proteinExistence type="predicted"/>
<protein>
    <submittedName>
        <fullName evidence="1">Uncharacterized protein</fullName>
    </submittedName>
</protein>
<evidence type="ECO:0000313" key="1">
    <source>
        <dbReference type="EMBL" id="JAD59398.1"/>
    </source>
</evidence>
<accession>A0A0A9BB40</accession>
<sequence length="31" mass="3779">MLYSRSTTYVNLFFKLPILQLMKSMKKALRR</sequence>
<organism evidence="1">
    <name type="scientific">Arundo donax</name>
    <name type="common">Giant reed</name>
    <name type="synonym">Donax arundinaceus</name>
    <dbReference type="NCBI Taxonomy" id="35708"/>
    <lineage>
        <taxon>Eukaryota</taxon>
        <taxon>Viridiplantae</taxon>
        <taxon>Streptophyta</taxon>
        <taxon>Embryophyta</taxon>
        <taxon>Tracheophyta</taxon>
        <taxon>Spermatophyta</taxon>
        <taxon>Magnoliopsida</taxon>
        <taxon>Liliopsida</taxon>
        <taxon>Poales</taxon>
        <taxon>Poaceae</taxon>
        <taxon>PACMAD clade</taxon>
        <taxon>Arundinoideae</taxon>
        <taxon>Arundineae</taxon>
        <taxon>Arundo</taxon>
    </lineage>
</organism>
<dbReference type="EMBL" id="GBRH01238497">
    <property type="protein sequence ID" value="JAD59398.1"/>
    <property type="molecule type" value="Transcribed_RNA"/>
</dbReference>
<reference evidence="1" key="2">
    <citation type="journal article" date="2015" name="Data Brief">
        <title>Shoot transcriptome of the giant reed, Arundo donax.</title>
        <authorList>
            <person name="Barrero R.A."/>
            <person name="Guerrero F.D."/>
            <person name="Moolhuijzen P."/>
            <person name="Goolsby J.A."/>
            <person name="Tidwell J."/>
            <person name="Bellgard S.E."/>
            <person name="Bellgard M.I."/>
        </authorList>
    </citation>
    <scope>NUCLEOTIDE SEQUENCE</scope>
    <source>
        <tissue evidence="1">Shoot tissue taken approximately 20 cm above the soil surface</tissue>
    </source>
</reference>
<reference evidence="1" key="1">
    <citation type="submission" date="2014-09" db="EMBL/GenBank/DDBJ databases">
        <authorList>
            <person name="Magalhaes I.L.F."/>
            <person name="Oliveira U."/>
            <person name="Santos F.R."/>
            <person name="Vidigal T.H.D.A."/>
            <person name="Brescovit A.D."/>
            <person name="Santos A.J."/>
        </authorList>
    </citation>
    <scope>NUCLEOTIDE SEQUENCE</scope>
    <source>
        <tissue evidence="1">Shoot tissue taken approximately 20 cm above the soil surface</tissue>
    </source>
</reference>
<dbReference type="AlphaFoldDB" id="A0A0A9BB40"/>